<keyword evidence="3" id="KW-1185">Reference proteome</keyword>
<dbReference type="Proteomes" id="UP001141806">
    <property type="component" value="Unassembled WGS sequence"/>
</dbReference>
<feature type="region of interest" description="Disordered" evidence="1">
    <location>
        <begin position="25"/>
        <end position="52"/>
    </location>
</feature>
<comment type="caution">
    <text evidence="2">The sequence shown here is derived from an EMBL/GenBank/DDBJ whole genome shotgun (WGS) entry which is preliminary data.</text>
</comment>
<sequence>MHYNNSTTILRIINLNLEEELEDCLQQQEETHNSGNQVGTMEGNSSSSSVNGGWAASAAAAAGSTPTVHDPCSIIRIPIIAGNKTPNLAAEEWVPPLSNETHLTVFSQVSIFLSPLFIFKFFSSVTHLLGWQ</sequence>
<evidence type="ECO:0000256" key="1">
    <source>
        <dbReference type="SAM" id="MobiDB-lite"/>
    </source>
</evidence>
<organism evidence="2 3">
    <name type="scientific">Protea cynaroides</name>
    <dbReference type="NCBI Taxonomy" id="273540"/>
    <lineage>
        <taxon>Eukaryota</taxon>
        <taxon>Viridiplantae</taxon>
        <taxon>Streptophyta</taxon>
        <taxon>Embryophyta</taxon>
        <taxon>Tracheophyta</taxon>
        <taxon>Spermatophyta</taxon>
        <taxon>Magnoliopsida</taxon>
        <taxon>Proteales</taxon>
        <taxon>Proteaceae</taxon>
        <taxon>Protea</taxon>
    </lineage>
</organism>
<gene>
    <name evidence="2" type="ORF">NE237_024327</name>
</gene>
<reference evidence="2" key="1">
    <citation type="journal article" date="2023" name="Plant J.">
        <title>The genome of the king protea, Protea cynaroides.</title>
        <authorList>
            <person name="Chang J."/>
            <person name="Duong T.A."/>
            <person name="Schoeman C."/>
            <person name="Ma X."/>
            <person name="Roodt D."/>
            <person name="Barker N."/>
            <person name="Li Z."/>
            <person name="Van de Peer Y."/>
            <person name="Mizrachi E."/>
        </authorList>
    </citation>
    <scope>NUCLEOTIDE SEQUENCE</scope>
    <source>
        <tissue evidence="2">Young leaves</tissue>
    </source>
</reference>
<accession>A0A9Q0HGM8</accession>
<dbReference type="EMBL" id="JAMYWD010000008">
    <property type="protein sequence ID" value="KAJ4964388.1"/>
    <property type="molecule type" value="Genomic_DNA"/>
</dbReference>
<name>A0A9Q0HGM8_9MAGN</name>
<feature type="compositionally biased region" description="Low complexity" evidence="1">
    <location>
        <begin position="43"/>
        <end position="52"/>
    </location>
</feature>
<evidence type="ECO:0000313" key="2">
    <source>
        <dbReference type="EMBL" id="KAJ4964388.1"/>
    </source>
</evidence>
<proteinExistence type="predicted"/>
<dbReference type="AlphaFoldDB" id="A0A9Q0HGM8"/>
<protein>
    <submittedName>
        <fullName evidence="2">Uncharacterized protein</fullName>
    </submittedName>
</protein>
<evidence type="ECO:0000313" key="3">
    <source>
        <dbReference type="Proteomes" id="UP001141806"/>
    </source>
</evidence>